<dbReference type="InterPro" id="IPR037491">
    <property type="entry name" value="LTI78/LTI65"/>
</dbReference>
<proteinExistence type="predicted"/>
<sequence>MKRAGRYSYDDRGREDKKSMVVNMKMKVKKWKIFMRSKKHENVGGVPSLWDSQVKEKDSDPDEYEEQYPEFYGAPMYESEKAPDIYRDFKQKPGIDPDLIQPSTSDFSIDSANDSSISKKNDANDMQWKSSLTRTFSEILMPAYAMFAFKIQQSTPADILQDKKNENGNQILKRSLTVKEYILQKLEPGDDEKALLQAITETISPRKNTNALGLLESKESDTPPLPVSTMPHIRTATSVPADHYPLISSKSDQDESASFKESEQQSESMWSCPRCKSIITPANSSCTFIKRSVTVDPDVYRRESSRKFDIEKTPSEKKRRKKLRDFLNLENCPVINNVEVRIGASGSAARSHL</sequence>
<dbReference type="OrthoDB" id="670168at2759"/>
<evidence type="ECO:0000313" key="3">
    <source>
        <dbReference type="EMBL" id="KMZ57184.1"/>
    </source>
</evidence>
<feature type="region of interest" description="Disordered" evidence="1">
    <location>
        <begin position="43"/>
        <end position="65"/>
    </location>
</feature>
<feature type="compositionally biased region" description="Basic and acidic residues" evidence="1">
    <location>
        <begin position="251"/>
        <end position="263"/>
    </location>
</feature>
<dbReference type="GO" id="GO:0009737">
    <property type="term" value="P:response to abscisic acid"/>
    <property type="evidence" value="ECO:0007669"/>
    <property type="project" value="InterPro"/>
</dbReference>
<gene>
    <name evidence="3" type="ORF">ZOSMA_88G00060</name>
</gene>
<comment type="caution">
    <text evidence="3">The sequence shown here is derived from an EMBL/GenBank/DDBJ whole genome shotgun (WGS) entry which is preliminary data.</text>
</comment>
<dbReference type="EMBL" id="LFYR01002101">
    <property type="protein sequence ID" value="KMZ57184.1"/>
    <property type="molecule type" value="Genomic_DNA"/>
</dbReference>
<organism evidence="3 4">
    <name type="scientific">Zostera marina</name>
    <name type="common">Eelgrass</name>
    <dbReference type="NCBI Taxonomy" id="29655"/>
    <lineage>
        <taxon>Eukaryota</taxon>
        <taxon>Viridiplantae</taxon>
        <taxon>Streptophyta</taxon>
        <taxon>Embryophyta</taxon>
        <taxon>Tracheophyta</taxon>
        <taxon>Spermatophyta</taxon>
        <taxon>Magnoliopsida</taxon>
        <taxon>Liliopsida</taxon>
        <taxon>Zosteraceae</taxon>
        <taxon>Zostera</taxon>
    </lineage>
</organism>
<name>A0A0K9NK95_ZOSMR</name>
<reference evidence="4" key="1">
    <citation type="journal article" date="2016" name="Nature">
        <title>The genome of the seagrass Zostera marina reveals angiosperm adaptation to the sea.</title>
        <authorList>
            <person name="Olsen J.L."/>
            <person name="Rouze P."/>
            <person name="Verhelst B."/>
            <person name="Lin Y.-C."/>
            <person name="Bayer T."/>
            <person name="Collen J."/>
            <person name="Dattolo E."/>
            <person name="De Paoli E."/>
            <person name="Dittami S."/>
            <person name="Maumus F."/>
            <person name="Michel G."/>
            <person name="Kersting A."/>
            <person name="Lauritano C."/>
            <person name="Lohaus R."/>
            <person name="Toepel M."/>
            <person name="Tonon T."/>
            <person name="Vanneste K."/>
            <person name="Amirebrahimi M."/>
            <person name="Brakel J."/>
            <person name="Bostroem C."/>
            <person name="Chovatia M."/>
            <person name="Grimwood J."/>
            <person name="Jenkins J.W."/>
            <person name="Jueterbock A."/>
            <person name="Mraz A."/>
            <person name="Stam W.T."/>
            <person name="Tice H."/>
            <person name="Bornberg-Bauer E."/>
            <person name="Green P.J."/>
            <person name="Pearson G.A."/>
            <person name="Procaccini G."/>
            <person name="Duarte C.M."/>
            <person name="Schmutz J."/>
            <person name="Reusch T.B.H."/>
            <person name="Van de Peer Y."/>
        </authorList>
    </citation>
    <scope>NUCLEOTIDE SEQUENCE [LARGE SCALE GENOMIC DNA]</scope>
    <source>
        <strain evidence="4">cv. Finnish</strain>
    </source>
</reference>
<evidence type="ECO:0000259" key="2">
    <source>
        <dbReference type="Pfam" id="PF23399"/>
    </source>
</evidence>
<keyword evidence="4" id="KW-1185">Reference proteome</keyword>
<dbReference type="Pfam" id="PF23399">
    <property type="entry name" value="LTI65_PGEED"/>
    <property type="match status" value="1"/>
</dbReference>
<evidence type="ECO:0000313" key="4">
    <source>
        <dbReference type="Proteomes" id="UP000036987"/>
    </source>
</evidence>
<dbReference type="PANTHER" id="PTHR33836:SF7">
    <property type="entry name" value="LOW-TEMPERATURE-INDUCED PROTEIN"/>
    <property type="match status" value="1"/>
</dbReference>
<dbReference type="Proteomes" id="UP000036987">
    <property type="component" value="Unassembled WGS sequence"/>
</dbReference>
<protein>
    <recommendedName>
        <fullName evidence="2">LTI65/LTI78 PGEED repeat domain-containing protein</fullName>
    </recommendedName>
</protein>
<dbReference type="PANTHER" id="PTHR33836">
    <property type="entry name" value="LOW-TEMPERATURE-INDUCED 65 KDA PROTEIN-RELATED"/>
    <property type="match status" value="1"/>
</dbReference>
<evidence type="ECO:0000256" key="1">
    <source>
        <dbReference type="SAM" id="MobiDB-lite"/>
    </source>
</evidence>
<dbReference type="AlphaFoldDB" id="A0A0K9NK95"/>
<feature type="domain" description="LTI65/LTI78 PGEED repeat" evidence="2">
    <location>
        <begin position="176"/>
        <end position="203"/>
    </location>
</feature>
<feature type="region of interest" description="Disordered" evidence="1">
    <location>
        <begin position="240"/>
        <end position="265"/>
    </location>
</feature>
<dbReference type="InterPro" id="IPR057059">
    <property type="entry name" value="LTI65/LTI78_PGEED"/>
</dbReference>
<accession>A0A0K9NK95</accession>